<proteinExistence type="predicted"/>
<evidence type="ECO:0000259" key="1">
    <source>
        <dbReference type="Pfam" id="PF13454"/>
    </source>
</evidence>
<dbReference type="InterPro" id="IPR038732">
    <property type="entry name" value="HpyO/CreE_NAD-binding"/>
</dbReference>
<dbReference type="AlphaFoldDB" id="A0A9W6WCV3"/>
<dbReference type="PANTHER" id="PTHR40254:SF1">
    <property type="entry name" value="BLR0577 PROTEIN"/>
    <property type="match status" value="1"/>
</dbReference>
<dbReference type="EMBL" id="BSTX01000008">
    <property type="protein sequence ID" value="GLZ81994.1"/>
    <property type="molecule type" value="Genomic_DNA"/>
</dbReference>
<sequence length="442" mass="47163">MRTFQVAVIGGGAAGVLTVTALLGTPVHEVALVDPEPGRGLAYGPAEPWHLLNSPARAMSAYQGDPAHFLEWCQATDPSAGPGDFMSRRTYGEYLAETLGVEETAALGRLTLVRDRAVRVLPHQDGGMVVHTRTGELRADHVVLAVGQGPARRLKLAEAVEGDPRYLADPWAPGGLDALPHRAPVLLLGTGLTAVDVLLSLTERGAEGPVTAVSRHGLLPREHSRGAAEAVGAVTAPEPSKSLAELTRRVRRLAASVSDWRAAVDLLRPRVDEYWRGLSDAGRDRFARHLARHWEVHRHRMAPSVAEKVARLREKDRFTVRSGGVDAIEPTPEGLAVTIGGRNEIYGAVVNCTGRDRLTRSDDPLMTGLLADGLALPGPGGHGLHVNPEGAVRDASGRPNPALWTVGPPRYGYLWETTAVPEIRLQASVLAERLATGAPLGV</sequence>
<dbReference type="SUPFAM" id="SSF51905">
    <property type="entry name" value="FAD/NAD(P)-binding domain"/>
    <property type="match status" value="1"/>
</dbReference>
<dbReference type="InterPro" id="IPR052189">
    <property type="entry name" value="L-asp_N-monooxygenase_NS-form"/>
</dbReference>
<reference evidence="2" key="1">
    <citation type="submission" date="2023-03" db="EMBL/GenBank/DDBJ databases">
        <title>Actinorhabdospora filicis NBRC 111898.</title>
        <authorList>
            <person name="Ichikawa N."/>
            <person name="Sato H."/>
            <person name="Tonouchi N."/>
        </authorList>
    </citation>
    <scope>NUCLEOTIDE SEQUENCE</scope>
    <source>
        <strain evidence="2">NBRC 111898</strain>
    </source>
</reference>
<dbReference type="Pfam" id="PF13454">
    <property type="entry name" value="NAD_binding_9"/>
    <property type="match status" value="1"/>
</dbReference>
<accession>A0A9W6WCV3</accession>
<dbReference type="Proteomes" id="UP001165079">
    <property type="component" value="Unassembled WGS sequence"/>
</dbReference>
<name>A0A9W6WCV3_9ACTN</name>
<dbReference type="Gene3D" id="3.50.50.60">
    <property type="entry name" value="FAD/NAD(P)-binding domain"/>
    <property type="match status" value="1"/>
</dbReference>
<dbReference type="RefSeq" id="WP_285667560.1">
    <property type="nucleotide sequence ID" value="NZ_BSTX01000008.1"/>
</dbReference>
<keyword evidence="3" id="KW-1185">Reference proteome</keyword>
<protein>
    <submittedName>
        <fullName evidence="2">Pyridine nucleotide-disulfide oxidoreductase</fullName>
    </submittedName>
</protein>
<gene>
    <name evidence="2" type="ORF">Afil01_68010</name>
</gene>
<dbReference type="InterPro" id="IPR036188">
    <property type="entry name" value="FAD/NAD-bd_sf"/>
</dbReference>
<evidence type="ECO:0000313" key="2">
    <source>
        <dbReference type="EMBL" id="GLZ81994.1"/>
    </source>
</evidence>
<organism evidence="2 3">
    <name type="scientific">Actinorhabdospora filicis</name>
    <dbReference type="NCBI Taxonomy" id="1785913"/>
    <lineage>
        <taxon>Bacteria</taxon>
        <taxon>Bacillati</taxon>
        <taxon>Actinomycetota</taxon>
        <taxon>Actinomycetes</taxon>
        <taxon>Micromonosporales</taxon>
        <taxon>Micromonosporaceae</taxon>
        <taxon>Actinorhabdospora</taxon>
    </lineage>
</organism>
<evidence type="ECO:0000313" key="3">
    <source>
        <dbReference type="Proteomes" id="UP001165079"/>
    </source>
</evidence>
<feature type="domain" description="FAD-dependent urate hydroxylase HpyO/Asp monooxygenase CreE-like FAD/NAD(P)-binding" evidence="1">
    <location>
        <begin position="7"/>
        <end position="148"/>
    </location>
</feature>
<dbReference type="PANTHER" id="PTHR40254">
    <property type="entry name" value="BLR0577 PROTEIN"/>
    <property type="match status" value="1"/>
</dbReference>
<comment type="caution">
    <text evidence="2">The sequence shown here is derived from an EMBL/GenBank/DDBJ whole genome shotgun (WGS) entry which is preliminary data.</text>
</comment>